<dbReference type="GO" id="GO:0030574">
    <property type="term" value="P:collagen catabolic process"/>
    <property type="evidence" value="ECO:0007669"/>
    <property type="project" value="TreeGrafter"/>
</dbReference>
<keyword evidence="3 11" id="KW-0479">Metal-binding</keyword>
<feature type="short sequence motif" description="Cysteine switch" evidence="12">
    <location>
        <begin position="121"/>
        <end position="153"/>
    </location>
</feature>
<dbReference type="InterPro" id="IPR021190">
    <property type="entry name" value="Pept_M10A"/>
</dbReference>
<dbReference type="GO" id="GO:0031012">
    <property type="term" value="C:extracellular matrix"/>
    <property type="evidence" value="ECO:0007669"/>
    <property type="project" value="InterPro"/>
</dbReference>
<dbReference type="InterPro" id="IPR024079">
    <property type="entry name" value="MetalloPept_cat_dom_sf"/>
</dbReference>
<evidence type="ECO:0000259" key="14">
    <source>
        <dbReference type="SMART" id="SM00235"/>
    </source>
</evidence>
<dbReference type="InterPro" id="IPR006026">
    <property type="entry name" value="Peptidase_Metallo"/>
</dbReference>
<feature type="binding site" evidence="11">
    <location>
        <position position="230"/>
    </location>
    <ligand>
        <name>Ca(2+)</name>
        <dbReference type="ChEBI" id="CHEBI:29108"/>
        <label>3</label>
    </ligand>
</feature>
<dbReference type="EMBL" id="OIVN01001090">
    <property type="protein sequence ID" value="SPC89731.1"/>
    <property type="molecule type" value="Genomic_DNA"/>
</dbReference>
<keyword evidence="5" id="KW-0378">Hydrolase</keyword>
<evidence type="ECO:0000256" key="7">
    <source>
        <dbReference type="ARBA" id="ARBA00023049"/>
    </source>
</evidence>
<evidence type="ECO:0000256" key="8">
    <source>
        <dbReference type="ARBA" id="ARBA00023145"/>
    </source>
</evidence>
<comment type="cofactor">
    <cofactor evidence="11">
        <name>Zn(2+)</name>
        <dbReference type="ChEBI" id="CHEBI:29105"/>
    </cofactor>
    <text evidence="11">Binds 2 Zn(2+) ions per subunit.</text>
</comment>
<feature type="binding site" evidence="11">
    <location>
        <position position="238"/>
    </location>
    <ligand>
        <name>Zn(2+)</name>
        <dbReference type="ChEBI" id="CHEBI:29105"/>
        <label>1</label>
    </ligand>
</feature>
<dbReference type="InterPro" id="IPR001818">
    <property type="entry name" value="Pept_M10_metallopeptidase"/>
</dbReference>
<dbReference type="SUPFAM" id="SSF55486">
    <property type="entry name" value="Metalloproteases ('zincins'), catalytic domain"/>
    <property type="match status" value="1"/>
</dbReference>
<feature type="binding site" evidence="11">
    <location>
        <position position="282"/>
    </location>
    <ligand>
        <name>Zn(2+)</name>
        <dbReference type="ChEBI" id="CHEBI:29105"/>
        <label>2</label>
        <note>catalytic</note>
    </ligand>
</feature>
<feature type="binding site" evidence="11">
    <location>
        <position position="253"/>
    </location>
    <ligand>
        <name>Ca(2+)</name>
        <dbReference type="ChEBI" id="CHEBI:29108"/>
        <label>3</label>
    </ligand>
</feature>
<dbReference type="PANTHER" id="PTHR10201:SF213">
    <property type="entry name" value="METALLOENDOPROTEINASE 2-MMP-LIKE"/>
    <property type="match status" value="1"/>
</dbReference>
<feature type="binding site" evidence="11">
    <location>
        <position position="225"/>
    </location>
    <ligand>
        <name>Zn(2+)</name>
        <dbReference type="ChEBI" id="CHEBI:29105"/>
        <label>1</label>
    </ligand>
</feature>
<keyword evidence="9" id="KW-0325">Glycoprotein</keyword>
<dbReference type="FunFam" id="3.40.390.10:FF:000018">
    <property type="entry name" value="Metalloendoproteinase 1"/>
    <property type="match status" value="1"/>
</dbReference>
<keyword evidence="2" id="KW-0645">Protease</keyword>
<evidence type="ECO:0000256" key="13">
    <source>
        <dbReference type="SAM" id="SignalP"/>
    </source>
</evidence>
<feature type="binding site" evidence="11">
    <location>
        <position position="276"/>
    </location>
    <ligand>
        <name>Zn(2+)</name>
        <dbReference type="ChEBI" id="CHEBI:29105"/>
        <label>2</label>
        <note>catalytic</note>
    </ligand>
</feature>
<organism evidence="15">
    <name type="scientific">Fagus sylvatica</name>
    <name type="common">Beechnut</name>
    <dbReference type="NCBI Taxonomy" id="28930"/>
    <lineage>
        <taxon>Eukaryota</taxon>
        <taxon>Viridiplantae</taxon>
        <taxon>Streptophyta</taxon>
        <taxon>Embryophyta</taxon>
        <taxon>Tracheophyta</taxon>
        <taxon>Spermatophyta</taxon>
        <taxon>Magnoliopsida</taxon>
        <taxon>eudicotyledons</taxon>
        <taxon>Gunneridae</taxon>
        <taxon>Pentapetalae</taxon>
        <taxon>rosids</taxon>
        <taxon>fabids</taxon>
        <taxon>Fagales</taxon>
        <taxon>Fagaceae</taxon>
        <taxon>Fagus</taxon>
    </lineage>
</organism>
<dbReference type="GO" id="GO:0008270">
    <property type="term" value="F:zinc ion binding"/>
    <property type="evidence" value="ECO:0007669"/>
    <property type="project" value="InterPro"/>
</dbReference>
<feature type="binding site" evidence="11">
    <location>
        <position position="272"/>
    </location>
    <ligand>
        <name>Zn(2+)</name>
        <dbReference type="ChEBI" id="CHEBI:29105"/>
        <label>2</label>
        <note>catalytic</note>
    </ligand>
</feature>
<evidence type="ECO:0000256" key="5">
    <source>
        <dbReference type="ARBA" id="ARBA00022801"/>
    </source>
</evidence>
<reference evidence="15" key="1">
    <citation type="submission" date="2018-02" db="EMBL/GenBank/DDBJ databases">
        <authorList>
            <person name="Cohen D.B."/>
            <person name="Kent A.D."/>
        </authorList>
    </citation>
    <scope>NUCLEOTIDE SEQUENCE</scope>
</reference>
<dbReference type="InterPro" id="IPR033739">
    <property type="entry name" value="M10A_MMP"/>
</dbReference>
<evidence type="ECO:0000256" key="10">
    <source>
        <dbReference type="PIRSR" id="PIRSR621190-1"/>
    </source>
</evidence>
<feature type="chain" id="PRO_5014873553" description="Peptidase metallopeptidase domain-containing protein" evidence="13">
    <location>
        <begin position="27"/>
        <end position="316"/>
    </location>
</feature>
<evidence type="ECO:0000256" key="11">
    <source>
        <dbReference type="PIRSR" id="PIRSR621190-2"/>
    </source>
</evidence>
<feature type="domain" description="Peptidase metallopeptidase" evidence="14">
    <location>
        <begin position="161"/>
        <end position="316"/>
    </location>
</feature>
<feature type="active site" evidence="10">
    <location>
        <position position="273"/>
    </location>
</feature>
<accession>A0A2N9FS30</accession>
<feature type="signal peptide" evidence="13">
    <location>
        <begin position="1"/>
        <end position="26"/>
    </location>
</feature>
<feature type="binding site" evidence="11">
    <location>
        <position position="248"/>
    </location>
    <ligand>
        <name>Zn(2+)</name>
        <dbReference type="ChEBI" id="CHEBI:29105"/>
        <label>1</label>
    </ligand>
</feature>
<dbReference type="PRINTS" id="PR00138">
    <property type="entry name" value="MATRIXIN"/>
</dbReference>
<dbReference type="CDD" id="cd04278">
    <property type="entry name" value="ZnMc_MMP"/>
    <property type="match status" value="1"/>
</dbReference>
<dbReference type="InterPro" id="IPR036365">
    <property type="entry name" value="PGBD-like_sf"/>
</dbReference>
<keyword evidence="4 13" id="KW-0732">Signal</keyword>
<gene>
    <name evidence="15" type="ORF">FSB_LOCUS17613</name>
</gene>
<feature type="binding site" evidence="11">
    <location>
        <position position="250"/>
    </location>
    <ligand>
        <name>Ca(2+)</name>
        <dbReference type="ChEBI" id="CHEBI:29108"/>
        <label>3</label>
    </ligand>
</feature>
<evidence type="ECO:0000313" key="15">
    <source>
        <dbReference type="EMBL" id="SPC89731.1"/>
    </source>
</evidence>
<evidence type="ECO:0000256" key="6">
    <source>
        <dbReference type="ARBA" id="ARBA00022833"/>
    </source>
</evidence>
<dbReference type="GO" id="GO:0004222">
    <property type="term" value="F:metalloendopeptidase activity"/>
    <property type="evidence" value="ECO:0007669"/>
    <property type="project" value="InterPro"/>
</dbReference>
<dbReference type="SMART" id="SM00235">
    <property type="entry name" value="ZnMc"/>
    <property type="match status" value="1"/>
</dbReference>
<evidence type="ECO:0000256" key="4">
    <source>
        <dbReference type="ARBA" id="ARBA00022729"/>
    </source>
</evidence>
<evidence type="ECO:0000256" key="9">
    <source>
        <dbReference type="ARBA" id="ARBA00023180"/>
    </source>
</evidence>
<evidence type="ECO:0000256" key="2">
    <source>
        <dbReference type="ARBA" id="ARBA00022670"/>
    </source>
</evidence>
<dbReference type="Pfam" id="PF00413">
    <property type="entry name" value="Peptidase_M10"/>
    <property type="match status" value="1"/>
</dbReference>
<protein>
    <recommendedName>
        <fullName evidence="14">Peptidase metallopeptidase domain-containing protein</fullName>
    </recommendedName>
</protein>
<proteinExistence type="inferred from homology"/>
<sequence length="316" mass="35211">MGYKAFSLFSFTLLLLLLLLPLHSHATSRNSHDKKSSPFEFLKHLQGCHKGEKVKGIHNLKTYLHTFGYLSYNHSKNHTHTNDDDDFDELLESAIKSYQLNYHLNATGTLDAKTVSTMMMPRCGVADIINGTNLMQSGKKKHHQHHHGSLHTVSHYAFIPGNPKWPASMYHLTYGFEPGTPANAMSPVAKAFETWAANTHFRFSQAQDYTNANIKVGFHRRDHGDGSAFDGAGGILAHAYPPSDGRFHYDADERWSVGAVPNAFDLETVALHEIGHLLGLDHSEVEGAIMWPTISSGRTQGLHRDDIDGIKALYNV</sequence>
<keyword evidence="6 11" id="KW-0862">Zinc</keyword>
<dbReference type="PANTHER" id="PTHR10201">
    <property type="entry name" value="MATRIX METALLOPROTEINASE"/>
    <property type="match status" value="1"/>
</dbReference>
<evidence type="ECO:0000256" key="12">
    <source>
        <dbReference type="PIRSR" id="PIRSR621190-5"/>
    </source>
</evidence>
<dbReference type="GO" id="GO:0030198">
    <property type="term" value="P:extracellular matrix organization"/>
    <property type="evidence" value="ECO:0007669"/>
    <property type="project" value="TreeGrafter"/>
</dbReference>
<feature type="binding site" description="in inhibited form" evidence="11">
    <location>
        <position position="123"/>
    </location>
    <ligand>
        <name>Zn(2+)</name>
        <dbReference type="ChEBI" id="CHEBI:29105"/>
        <label>2</label>
        <note>catalytic</note>
    </ligand>
</feature>
<feature type="binding site" evidence="11">
    <location>
        <position position="223"/>
    </location>
    <ligand>
        <name>Zn(2+)</name>
        <dbReference type="ChEBI" id="CHEBI:29105"/>
        <label>1</label>
    </ligand>
</feature>
<feature type="binding site" evidence="11">
    <location>
        <position position="290"/>
    </location>
    <ligand>
        <name>Zn(2+)</name>
        <dbReference type="ChEBI" id="CHEBI:29105"/>
        <label>2</label>
        <note>catalytic</note>
    </ligand>
</feature>
<dbReference type="SUPFAM" id="SSF47090">
    <property type="entry name" value="PGBD-like"/>
    <property type="match status" value="1"/>
</dbReference>
<dbReference type="Pfam" id="PF01471">
    <property type="entry name" value="PG_binding_1"/>
    <property type="match status" value="1"/>
</dbReference>
<evidence type="ECO:0000256" key="1">
    <source>
        <dbReference type="ARBA" id="ARBA00009614"/>
    </source>
</evidence>
<keyword evidence="7" id="KW-0482">Metalloprotease</keyword>
<dbReference type="AlphaFoldDB" id="A0A2N9FS30"/>
<comment type="cofactor">
    <cofactor evidence="11">
        <name>Ca(2+)</name>
        <dbReference type="ChEBI" id="CHEBI:29108"/>
    </cofactor>
    <text evidence="11">Can bind about 5 Ca(2+) ions per subunit.</text>
</comment>
<keyword evidence="11" id="KW-0106">Calcium</keyword>
<dbReference type="InterPro" id="IPR002477">
    <property type="entry name" value="Peptidoglycan-bd-like"/>
</dbReference>
<dbReference type="GO" id="GO:0006508">
    <property type="term" value="P:proteolysis"/>
    <property type="evidence" value="ECO:0007669"/>
    <property type="project" value="UniProtKB-KW"/>
</dbReference>
<feature type="binding site" evidence="11">
    <location>
        <position position="253"/>
    </location>
    <ligand>
        <name>Ca(2+)</name>
        <dbReference type="ChEBI" id="CHEBI:29108"/>
        <label>1</label>
    </ligand>
</feature>
<evidence type="ECO:0000256" key="3">
    <source>
        <dbReference type="ARBA" id="ARBA00022723"/>
    </source>
</evidence>
<keyword evidence="8" id="KW-0865">Zymogen</keyword>
<name>A0A2N9FS30_FAGSY</name>
<dbReference type="Gene3D" id="3.40.390.10">
    <property type="entry name" value="Collagenase (Catalytic Domain)"/>
    <property type="match status" value="1"/>
</dbReference>
<comment type="similarity">
    <text evidence="1">Belongs to the peptidase M10A family. Matrix metalloproteinases (MMPs) subfamily.</text>
</comment>
<feature type="binding site" evidence="11">
    <location>
        <position position="231"/>
    </location>
    <ligand>
        <name>Ca(2+)</name>
        <dbReference type="ChEBI" id="CHEBI:29108"/>
        <label>3</label>
    </ligand>
</feature>